<dbReference type="InterPro" id="IPR026377">
    <property type="entry name" value="Cell_surface_SprA"/>
</dbReference>
<dbReference type="InterPro" id="IPR025684">
    <property type="entry name" value="SprA_N_dom"/>
</dbReference>
<feature type="domain" description="Gliding motility protein SprA N-terminal" evidence="2">
    <location>
        <begin position="1159"/>
        <end position="1662"/>
    </location>
</feature>
<keyword evidence="4" id="KW-1185">Reference proteome</keyword>
<proteinExistence type="predicted"/>
<sequence length="2505" mass="280299">MLTWWSQAEPAGKPSFAFSQLWSWMKAHPHAPLLAPPDTTRPVPGDTVRYRPGRRPRVAPQDRKGNFLTDRQHRSPLILPLPGNVKREVTLGDSLDYVDLEENVGADIDFRDPARLSYAEFQKLQEQQAIRNYFRNKAEGGVAGAPGTTVAKRLIPKIYLAPGLGRIFGGEFIDIRPNGSATVSLGWRQNFNDNPNLTLRQRRNGDFNFQQNFNLNLTGQIGDKLKILFNYDTRAAFDFENQIKADFTGYDTDILRKVEMGNVSLPLNNSLVQGGQNLFGVKTQMQFGRLSVTSVAAQLRGTADEVTVQNGAQSRNFEIKASQYEANRHFFLSHYFRDRYDGVLRNLPTVQSGVEVRRVDVYVTNDNRTTETLRNVVALQDVGEPRRLYRRPFVKPGRQNQPADNSVNSLFEILPATNSSNRDVQAVDGFLQGQGLAKTVDYERVRARKLDPREYTFNAQLGYISLNTPLLPEQVLAVSYEYVFNGKSYRVGEVGNDSYGNVADNGVVFLKLLRATNPGVDLVDPLSNDPSINLPSPTNPNGNERLLTGNLPTFDLMMKNIYALNASQLSRDQFRLDIIYKDDVTGVDILSLKEGRENILKNIPLTQVLNLDNVNPNNDRPADGNFDFLQGLTIDPELGKIIFPVVEPFGAYLQNKFDPATEEDLIRKYVYNELYTEVQSDAQQRQEKDKFFLKGRYAATATDEITLPGIRIPEGSVRVYSGTTLLTEGQDYQVFYDQAKVKILNASYLNSAAELRVEFERDAVVQVLPRKLLGTRFDYKVSDDLNFGSTVMHLIENQAPGINRVNVGDEPSNNTIIGLDMSLRRESRVLTKYIDALPFVNTKAPSSVAFSGEVAKFIPGRSRLGRGEDGVSYLDDFENARTPYTLGNNNTTNPWRLSSTPTPLGGDAPGRASADRRAKLAWYTIDQTYFTNGPSKPGNIRPETLLNHYTRGITRAEIYPNRDNGALGNTYENTFDLAYYPNERGQYNYSPNVDPASGGRRLLGDARRNYGGISREITFDTDFDNANVEYLEFWMMDPFIKSTRSGQSNIDDSENTPVDAGDNNVGGELYFNLGSVSEDVLKDGVYEFENGLPDNNNLPKDQNPDLQTTAWGRATRLQFLTDAFSTAPGGRDLQDVGIDGLTSTEEQQFFNTIPGYAAFDDPSADNFLHHLDPFYDSNVTGGTQILGRYKNFNGMEGNSRTSGTQSSTAFPDKEDLNRDNVITDTERYYEYRVPLRRGQLEVGSNYIVDKVTNPINGDDVSWYLFRIPIRDPNKGVVGAPGEFGYKSIRFLRMYLTGWDRPVVMRFAQMQFIANQWRRYLNVITQPGAQPCVNCSTDANSFAISTVGIEENGASTGGAIPYVTPPGIERDREYGSTTTLRQQNEQSLRLCVEGLNDGFAKAAYKNVNLNLLRYKKLKLFLHAESVDPNLRDNQAQGFVRVGTDYTQNYYQYSLPLTITRSTSTDPESVWPAANRVELDLEAFVNLKAQRARAGASLLVPYSTTYEVKGKNGEIISTATITVVGNPDLSALQGLMIGVLNPSDGGQGADQTLCLWADELRVQDFENQGGWAATARFNTRLADVANITATGSFTSVGFGALQDRPSQRSIDNIARGDVNAAIAADKFLPEKLGLRVPVLLQAGIESRSPKYDPLDPDMELSKSLESKFASDGDRANYRREVTDQTRSKSISLLNVRKERTNPERKPKPYDIENLALSYSLTERLHTDIQTDRDFTRTYTGALAYTYQPTPKSFAPLSKVKALNSPYLKLLQELNFTPLPSRFAFRADLDRRYNERFLQRTAGIGEVPTTDGIPGVFQKSFFINRIYDLKWDLTKSLILDYTATNRSSVDEGRGRTIGDSDEARRNRQLLKDNLAEGGRTTNFNQTVAVTYRLPLDKFPLTDWLSADARYAANYSWQAASTALRAPNPTLLPNGTFDPTDTASTKVNVGNTIQNSRDVSLNGRIDLVKLYNKVKFLNIINNAPAGGAAAGKPAQSTMDRLRRGPSELAGAAGQGAKTDAPADTAKGPELKVLKAVLRSLMTARSLNFTFTQTSGMLLPGYLPKTRFFGLNDDFTAPGVPFILGQQYQLQDLYDRARRNEWYTDRSDLLNTPLSSLKTQNLQIRTSLEPIRDFNIQLEAKQQQVRNREAFYRLAIDTVSLLPLPGGQLAPQLPLGSGSFSTTFFALNTLFGDLDKEYVSKSFNRFVENRQTVRNTLQNDNTAQNGIYGYNSQDVLLPAFLDAYRGRSSNSFKSERFNPFGQLPVPNWRVDYNGLSNLAFVKQYLRSVAITHSYSSEYQILGYTTSTQYGSEPDGLATVVNQDRQYVPYYIINQVVITERLAPLVGLNFQTLEKVNGRLDYGIDRSLALNTTNAQVTELRNKTLTVGFGYTTNRFRIPFRIKGEQRVLRNELNARLDLSVRDNVTIQHSIVDVVAPASRTDAGAVGRPTRQVTNGNRQFQLRPTIDYVVNQRLNLQFYFTRNVSQPRGNTTSFKNAATEGGLQLRYSLSQ</sequence>
<evidence type="ECO:0000256" key="1">
    <source>
        <dbReference type="SAM" id="MobiDB-lite"/>
    </source>
</evidence>
<dbReference type="EMBL" id="RXOF01000006">
    <property type="protein sequence ID" value="RTQ49783.1"/>
    <property type="molecule type" value="Genomic_DNA"/>
</dbReference>
<feature type="region of interest" description="Disordered" evidence="1">
    <location>
        <begin position="884"/>
        <end position="911"/>
    </location>
</feature>
<protein>
    <submittedName>
        <fullName evidence="3">Cell surface protein SprA</fullName>
    </submittedName>
</protein>
<name>A0A3S0QI65_9BACT</name>
<gene>
    <name evidence="3" type="primary">sprA</name>
    <name evidence="3" type="ORF">EJV47_12180</name>
</gene>
<feature type="domain" description="Gliding motility protein SprA N-terminal" evidence="2">
    <location>
        <begin position="117"/>
        <end position="382"/>
    </location>
</feature>
<accession>A0A3S0QI65</accession>
<evidence type="ECO:0000313" key="3">
    <source>
        <dbReference type="EMBL" id="RTQ49783.1"/>
    </source>
</evidence>
<evidence type="ECO:0000313" key="4">
    <source>
        <dbReference type="Proteomes" id="UP000282184"/>
    </source>
</evidence>
<evidence type="ECO:0000259" key="2">
    <source>
        <dbReference type="Pfam" id="PF14349"/>
    </source>
</evidence>
<feature type="compositionally biased region" description="Polar residues" evidence="1">
    <location>
        <begin position="885"/>
        <end position="902"/>
    </location>
</feature>
<feature type="region of interest" description="Disordered" evidence="1">
    <location>
        <begin position="33"/>
        <end position="67"/>
    </location>
</feature>
<dbReference type="Pfam" id="PF14349">
    <property type="entry name" value="SprA_N"/>
    <property type="match status" value="2"/>
</dbReference>
<reference evidence="3 4" key="1">
    <citation type="submission" date="2018-12" db="EMBL/GenBank/DDBJ databases">
        <title>Hymenobacter gummosus sp. nov., isolated from a spring.</title>
        <authorList>
            <person name="Nie L."/>
        </authorList>
    </citation>
    <scope>NUCLEOTIDE SEQUENCE [LARGE SCALE GENOMIC DNA]</scope>
    <source>
        <strain evidence="3 4">KCTC 52166</strain>
    </source>
</reference>
<organism evidence="3 4">
    <name type="scientific">Hymenobacter gummosus</name>
    <dbReference type="NCBI Taxonomy" id="1776032"/>
    <lineage>
        <taxon>Bacteria</taxon>
        <taxon>Pseudomonadati</taxon>
        <taxon>Bacteroidota</taxon>
        <taxon>Cytophagia</taxon>
        <taxon>Cytophagales</taxon>
        <taxon>Hymenobacteraceae</taxon>
        <taxon>Hymenobacter</taxon>
    </lineage>
</organism>
<comment type="caution">
    <text evidence="3">The sequence shown here is derived from an EMBL/GenBank/DDBJ whole genome shotgun (WGS) entry which is preliminary data.</text>
</comment>
<dbReference type="NCBIfam" id="TIGR04189">
    <property type="entry name" value="surface_SprA"/>
    <property type="match status" value="1"/>
</dbReference>
<dbReference type="Proteomes" id="UP000282184">
    <property type="component" value="Unassembled WGS sequence"/>
</dbReference>
<dbReference type="OrthoDB" id="9806090at2"/>